<evidence type="ECO:0000313" key="9">
    <source>
        <dbReference type="Proteomes" id="UP000824037"/>
    </source>
</evidence>
<keyword evidence="3" id="KW-0378">Hydrolase</keyword>
<dbReference type="CDD" id="cd16343">
    <property type="entry name" value="LMWPTP"/>
    <property type="match status" value="1"/>
</dbReference>
<feature type="region of interest" description="Disordered" evidence="6">
    <location>
        <begin position="46"/>
        <end position="77"/>
    </location>
</feature>
<dbReference type="InterPro" id="IPR036196">
    <property type="entry name" value="Ptyr_pPase_sf"/>
</dbReference>
<dbReference type="EC" id="3.1.3.48" evidence="2"/>
<dbReference type="AlphaFoldDB" id="A0A9D2EGZ5"/>
<feature type="active site" description="Nucleophile" evidence="5">
    <location>
        <position position="15"/>
    </location>
</feature>
<dbReference type="PRINTS" id="PR00719">
    <property type="entry name" value="LMWPTPASE"/>
</dbReference>
<dbReference type="Gene3D" id="3.40.50.2300">
    <property type="match status" value="1"/>
</dbReference>
<evidence type="ECO:0000256" key="4">
    <source>
        <dbReference type="ARBA" id="ARBA00022912"/>
    </source>
</evidence>
<dbReference type="PANTHER" id="PTHR11717">
    <property type="entry name" value="LOW MOLECULAR WEIGHT PROTEIN TYROSINE PHOSPHATASE"/>
    <property type="match status" value="1"/>
</dbReference>
<evidence type="ECO:0000256" key="1">
    <source>
        <dbReference type="ARBA" id="ARBA00011063"/>
    </source>
</evidence>
<dbReference type="SUPFAM" id="SSF52788">
    <property type="entry name" value="Phosphotyrosine protein phosphatases I"/>
    <property type="match status" value="1"/>
</dbReference>
<protein>
    <recommendedName>
        <fullName evidence="2">protein-tyrosine-phosphatase</fullName>
        <ecNumber evidence="2">3.1.3.48</ecNumber>
    </recommendedName>
</protein>
<evidence type="ECO:0000256" key="6">
    <source>
        <dbReference type="SAM" id="MobiDB-lite"/>
    </source>
</evidence>
<keyword evidence="4" id="KW-0904">Protein phosphatase</keyword>
<evidence type="ECO:0000313" key="8">
    <source>
        <dbReference type="EMBL" id="HIZ37573.1"/>
    </source>
</evidence>
<dbReference type="SMART" id="SM00226">
    <property type="entry name" value="LMWPc"/>
    <property type="match status" value="1"/>
</dbReference>
<name>A0A9D2EGZ5_9MICO</name>
<reference evidence="8" key="2">
    <citation type="submission" date="2021-04" db="EMBL/GenBank/DDBJ databases">
        <authorList>
            <person name="Gilroy R."/>
        </authorList>
    </citation>
    <scope>NUCLEOTIDE SEQUENCE</scope>
    <source>
        <strain evidence="8">ChiGjej4B4-7305</strain>
    </source>
</reference>
<feature type="active site" evidence="5">
    <location>
        <position position="21"/>
    </location>
</feature>
<feature type="non-terminal residue" evidence="8">
    <location>
        <position position="128"/>
    </location>
</feature>
<feature type="compositionally biased region" description="Basic and acidic residues" evidence="6">
    <location>
        <begin position="51"/>
        <end position="70"/>
    </location>
</feature>
<proteinExistence type="inferred from homology"/>
<dbReference type="EMBL" id="DXBY01000302">
    <property type="protein sequence ID" value="HIZ37573.1"/>
    <property type="molecule type" value="Genomic_DNA"/>
</dbReference>
<comment type="similarity">
    <text evidence="1">Belongs to the low molecular weight phosphotyrosine protein phosphatase family.</text>
</comment>
<evidence type="ECO:0000256" key="5">
    <source>
        <dbReference type="PIRSR" id="PIRSR617867-1"/>
    </source>
</evidence>
<feature type="domain" description="Phosphotyrosine protein phosphatase I" evidence="7">
    <location>
        <begin position="9"/>
        <end position="128"/>
    </location>
</feature>
<reference evidence="8" key="1">
    <citation type="journal article" date="2021" name="PeerJ">
        <title>Extensive microbial diversity within the chicken gut microbiome revealed by metagenomics and culture.</title>
        <authorList>
            <person name="Gilroy R."/>
            <person name="Ravi A."/>
            <person name="Getino M."/>
            <person name="Pursley I."/>
            <person name="Horton D.L."/>
            <person name="Alikhan N.F."/>
            <person name="Baker D."/>
            <person name="Gharbi K."/>
            <person name="Hall N."/>
            <person name="Watson M."/>
            <person name="Adriaenssens E.M."/>
            <person name="Foster-Nyarko E."/>
            <person name="Jarju S."/>
            <person name="Secka A."/>
            <person name="Antonio M."/>
            <person name="Oren A."/>
            <person name="Chaudhuri R.R."/>
            <person name="La Ragione R."/>
            <person name="Hildebrand F."/>
            <person name="Pallen M.J."/>
        </authorList>
    </citation>
    <scope>NUCLEOTIDE SEQUENCE</scope>
    <source>
        <strain evidence="8">ChiGjej4B4-7305</strain>
    </source>
</reference>
<dbReference type="InterPro" id="IPR017867">
    <property type="entry name" value="Tyr_phospatase_low_mol_wt"/>
</dbReference>
<dbReference type="InterPro" id="IPR023485">
    <property type="entry name" value="Ptyr_pPase"/>
</dbReference>
<gene>
    <name evidence="8" type="ORF">H9815_17485</name>
</gene>
<dbReference type="GO" id="GO:0004725">
    <property type="term" value="F:protein tyrosine phosphatase activity"/>
    <property type="evidence" value="ECO:0007669"/>
    <property type="project" value="UniProtKB-EC"/>
</dbReference>
<dbReference type="PANTHER" id="PTHR11717:SF7">
    <property type="entry name" value="LOW MOLECULAR WEIGHT PHOSPHOTYROSINE PROTEIN PHOSPHATASE"/>
    <property type="match status" value="1"/>
</dbReference>
<accession>A0A9D2EGZ5</accession>
<evidence type="ECO:0000256" key="2">
    <source>
        <dbReference type="ARBA" id="ARBA00013064"/>
    </source>
</evidence>
<dbReference type="InterPro" id="IPR050438">
    <property type="entry name" value="LMW_PTPase"/>
</dbReference>
<dbReference type="Proteomes" id="UP000824037">
    <property type="component" value="Unassembled WGS sequence"/>
</dbReference>
<comment type="caution">
    <text evidence="8">The sequence shown here is derived from an EMBL/GenBank/DDBJ whole genome shotgun (WGS) entry which is preliminary data.</text>
</comment>
<evidence type="ECO:0000256" key="3">
    <source>
        <dbReference type="ARBA" id="ARBA00022801"/>
    </source>
</evidence>
<evidence type="ECO:0000259" key="7">
    <source>
        <dbReference type="SMART" id="SM00226"/>
    </source>
</evidence>
<organism evidence="8 9">
    <name type="scientific">Candidatus Ruania gallistercoris</name>
    <dbReference type="NCBI Taxonomy" id="2838746"/>
    <lineage>
        <taxon>Bacteria</taxon>
        <taxon>Bacillati</taxon>
        <taxon>Actinomycetota</taxon>
        <taxon>Actinomycetes</taxon>
        <taxon>Micrococcales</taxon>
        <taxon>Ruaniaceae</taxon>
        <taxon>Ruania</taxon>
    </lineage>
</organism>
<dbReference type="Pfam" id="PF01451">
    <property type="entry name" value="LMWPc"/>
    <property type="match status" value="1"/>
</dbReference>
<sequence length="128" mass="14401">MSVLPDPEYRVLVVCTGNICRSPMAEVVLAERFDDAGLSQRIRVDSAGISDEEHGNPIDPRAQRELRERGYPVPHHTARQVRVEDAERYDLFLAMTGQHVRGLRRVGIPEEQIRLYTSYGPTATSADV</sequence>